<dbReference type="Proteomes" id="UP001309876">
    <property type="component" value="Unassembled WGS sequence"/>
</dbReference>
<dbReference type="EMBL" id="JAVRRJ010000001">
    <property type="protein sequence ID" value="KAK5090368.1"/>
    <property type="molecule type" value="Genomic_DNA"/>
</dbReference>
<evidence type="ECO:0000313" key="2">
    <source>
        <dbReference type="EMBL" id="KAK5090368.1"/>
    </source>
</evidence>
<evidence type="ECO:0000313" key="3">
    <source>
        <dbReference type="Proteomes" id="UP001309876"/>
    </source>
</evidence>
<dbReference type="AlphaFoldDB" id="A0AAN7T5E5"/>
<proteinExistence type="predicted"/>
<sequence>MADEQELKKDILNTPFSLPIELPAELRLETLKNLLWIDRQSTNEPPCLHVEILRTNRQLRQEGLPLLEDNSVTVHYRCDVRDYTIPPSANILGQPSISALLSRFPINSLIKKWKFEVTWFVDHGEDGFDNWRELAKPWLDAPKDATEDITENAEEGTEEDTEGGAQEDAEEVPVEVFRLVCNPLRMLRSKTFTVVGGSNVPSDLVMASTRDITSNKEVVPLHVLRDALVTQLNSVLRDNGYCWVDQELEELDPWDVSDYWLEDFDGQEIMVAADEMLECENAAEFYDLDEFYTRAREVGRFALHYLAAAMVDLHHGEVQPGAAVLQIGAQKTLRRGWYILVSGLLKFCK</sequence>
<evidence type="ECO:0000256" key="1">
    <source>
        <dbReference type="SAM" id="MobiDB-lite"/>
    </source>
</evidence>
<organism evidence="2 3">
    <name type="scientific">Lithohypha guttulata</name>
    <dbReference type="NCBI Taxonomy" id="1690604"/>
    <lineage>
        <taxon>Eukaryota</taxon>
        <taxon>Fungi</taxon>
        <taxon>Dikarya</taxon>
        <taxon>Ascomycota</taxon>
        <taxon>Pezizomycotina</taxon>
        <taxon>Eurotiomycetes</taxon>
        <taxon>Chaetothyriomycetidae</taxon>
        <taxon>Chaetothyriales</taxon>
        <taxon>Trichomeriaceae</taxon>
        <taxon>Lithohypha</taxon>
    </lineage>
</organism>
<feature type="region of interest" description="Disordered" evidence="1">
    <location>
        <begin position="149"/>
        <end position="169"/>
    </location>
</feature>
<comment type="caution">
    <text evidence="2">The sequence shown here is derived from an EMBL/GenBank/DDBJ whole genome shotgun (WGS) entry which is preliminary data.</text>
</comment>
<accession>A0AAN7T5E5</accession>
<reference evidence="2 3" key="1">
    <citation type="submission" date="2023-08" db="EMBL/GenBank/DDBJ databases">
        <title>Black Yeasts Isolated from many extreme environments.</title>
        <authorList>
            <person name="Coleine C."/>
            <person name="Stajich J.E."/>
            <person name="Selbmann L."/>
        </authorList>
    </citation>
    <scope>NUCLEOTIDE SEQUENCE [LARGE SCALE GENOMIC DNA]</scope>
    <source>
        <strain evidence="2 3">CCFEE 5910</strain>
    </source>
</reference>
<protein>
    <submittedName>
        <fullName evidence="2">Uncharacterized protein</fullName>
    </submittedName>
</protein>
<keyword evidence="3" id="KW-1185">Reference proteome</keyword>
<name>A0AAN7T5E5_9EURO</name>
<gene>
    <name evidence="2" type="ORF">LTR05_000540</name>
</gene>